<feature type="compositionally biased region" description="Polar residues" evidence="1">
    <location>
        <begin position="144"/>
        <end position="154"/>
    </location>
</feature>
<feature type="compositionally biased region" description="Polar residues" evidence="1">
    <location>
        <begin position="810"/>
        <end position="820"/>
    </location>
</feature>
<gene>
    <name evidence="2" type="ORF">SSX86_016926</name>
</gene>
<dbReference type="GO" id="GO:0008017">
    <property type="term" value="F:microtubule binding"/>
    <property type="evidence" value="ECO:0007669"/>
    <property type="project" value="InterPro"/>
</dbReference>
<dbReference type="Proteomes" id="UP001408789">
    <property type="component" value="Unassembled WGS sequence"/>
</dbReference>
<comment type="caution">
    <text evidence="2">The sequence shown here is derived from an EMBL/GenBank/DDBJ whole genome shotgun (WGS) entry which is preliminary data.</text>
</comment>
<protein>
    <submittedName>
        <fullName evidence="2">Uncharacterized protein</fullName>
    </submittedName>
</protein>
<feature type="region of interest" description="Disordered" evidence="1">
    <location>
        <begin position="798"/>
        <end position="829"/>
    </location>
</feature>
<evidence type="ECO:0000313" key="3">
    <source>
        <dbReference type="Proteomes" id="UP001408789"/>
    </source>
</evidence>
<dbReference type="PANTHER" id="PTHR33737:SF19">
    <property type="entry name" value="BNAA10G12980D PROTEIN"/>
    <property type="match status" value="1"/>
</dbReference>
<dbReference type="PANTHER" id="PTHR33737">
    <property type="entry name" value="OS05G0121800 PROTEIN"/>
    <property type="match status" value="1"/>
</dbReference>
<organism evidence="2 3">
    <name type="scientific">Deinandra increscens subsp. villosa</name>
    <dbReference type="NCBI Taxonomy" id="3103831"/>
    <lineage>
        <taxon>Eukaryota</taxon>
        <taxon>Viridiplantae</taxon>
        <taxon>Streptophyta</taxon>
        <taxon>Embryophyta</taxon>
        <taxon>Tracheophyta</taxon>
        <taxon>Spermatophyta</taxon>
        <taxon>Magnoliopsida</taxon>
        <taxon>eudicotyledons</taxon>
        <taxon>Gunneridae</taxon>
        <taxon>Pentapetalae</taxon>
        <taxon>asterids</taxon>
        <taxon>campanulids</taxon>
        <taxon>Asterales</taxon>
        <taxon>Asteraceae</taxon>
        <taxon>Asteroideae</taxon>
        <taxon>Heliantheae alliance</taxon>
        <taxon>Madieae</taxon>
        <taxon>Madiinae</taxon>
        <taxon>Deinandra</taxon>
    </lineage>
</organism>
<sequence length="1539" mass="167932">MESDLPLIAITEEDDSLLQQFPDLDQTSSESSINYSTFSPFALPPSHAKSVKDGVHMEKPISSSSEAINNKENINSNGVEVPKLGMEPMQMKRKKKGGGYNLRKSLAWDRAFFTDEGILDPLELTLITGIDARACRGGLPTISEEGNSSISSDVRCTDESGEMEASEDAPLKEIRDKNRTTKENIEKTGCSMRNRGFLLHNKVTHKVLSSNHTNRGWSKVGGCSEPLAASSYPFSNSNTLKTAKKESKLPKIPISKPGPSFYGTTKGSMAASQLRHNLIPKQTTSVEKNFGLKSSLQNAHGSQSKAKTGSGNLHLPVKELAQRTIKNLVRTLHKGSLNPLETHSSKAASSTRSQLVHRVQVDRANSRSEMVQDTLQACKVLEESLPLAAKHLTQHAAANSNNSLHEADKLTSLGSYHIQRASKGLITSDRLHPCESQECPAALARPSGLRLPSPSLHLFDQGTVLESGSLQQRKIQQYMGSDRKIGELLPPARPPMKSNGITENICRAVRNSSKECCAPSIQLCPSSNNMLNTSIKGDPDSNIHQTLITKVVPRVDIKLEYECMGSKQEKRIFGQEEIAAARNGEEGIKVSSSTEQVDGDVGTCRQLLSEGRDPETKYKSMLHNKEDGLQRYTAFSISTSGQSTQHQEENISTRVDDLAQTSWKQADTEISDDAASKVNPLFHLDAGSQVCMKSQEQDEVRKGDDVGTTKCVAPGIENYSVVLQHGTENDVSKVVDDRSLRMEEKPSPCSRADSITFGNSHSLEDVIELKGIDTFCIPFQNLNTEQRNDGLDAFPTATTTSPRVRDPSSEEGNNIHTSPAPSIRSKAQLHDNPVRDTVTQFLDDNPSAEDFHIEPTTSIQKKYQLPITPLLHDSPLSTDGFHFMPTTSIMNKSQLQDSDVANRSPKYFEATTPCISVSLNPRLSVGCRIPEESSCLEEGTFPNVTDTNDQLSQEKCVSSATRIEAPGSKQDGVDVDLSPGEVVSLIDDHYQSNDLSHLRPQVEVISDTASLGDDSLVKRESVLQGTECTNTYQQSFEEERVDIAAQTVEAQLKIPKENHKSQKLGIIVAEKSQDSRGNILEAKPAVQGSTGGLKTNSLFQSENQTLEGSGPISSISKTSVEDGLVQLLDGDVLVQSCSRLKSEVQIPSIENADHRDVHGKQAGFSNFGIKLERASKSNEYLQQVSVCKVNWNVVEGGDIYECDSRPSVNVALSVVEEAGNIDRQQCVGYRTPGSIVMESSEHNESYSDGQTAECGDLTLTLDSRLELEPSVEDKMFVKNSTCMEYCSAVKSCSFLSDSMPEEKTTLFLEDQELTKDSLLSTEKILDSVIVSPEENTNASAQILPMVIVNGDDQPQGFVGTTSSVETCDYFTNGKSSSSLSVSQQLTTDVESTSAPELCCLVGLGDESLLTKTTHMIGSEGSKSSTEEQVVATPLVVEFQHEDSKDNKVMADLIKRSNSIKMQDNSLSIHPPNAVPFSDEWLAAFEAAGEEILTMKCGAVQHSPQDKSLPEPSPWSPVKKKAIQIGPYDCTKYTNANSQL</sequence>
<accession>A0AAP0CU51</accession>
<name>A0AAP0CU51_9ASTR</name>
<feature type="region of interest" description="Disordered" evidence="1">
    <location>
        <begin position="1500"/>
        <end position="1519"/>
    </location>
</feature>
<reference evidence="2 3" key="1">
    <citation type="submission" date="2024-04" db="EMBL/GenBank/DDBJ databases">
        <title>The reference genome of an endangered Asteraceae, Deinandra increscens subsp. villosa, native to the Central Coast of California.</title>
        <authorList>
            <person name="Guilliams M."/>
            <person name="Hasenstab-Lehman K."/>
            <person name="Meyer R."/>
            <person name="Mcevoy S."/>
        </authorList>
    </citation>
    <scope>NUCLEOTIDE SEQUENCE [LARGE SCALE GENOMIC DNA]</scope>
    <source>
        <tissue evidence="2">Leaf</tissue>
    </source>
</reference>
<keyword evidence="3" id="KW-1185">Reference proteome</keyword>
<evidence type="ECO:0000256" key="1">
    <source>
        <dbReference type="SAM" id="MobiDB-lite"/>
    </source>
</evidence>
<evidence type="ECO:0000313" key="2">
    <source>
        <dbReference type="EMBL" id="KAK9063056.1"/>
    </source>
</evidence>
<feature type="region of interest" description="Disordered" evidence="1">
    <location>
        <begin position="143"/>
        <end position="185"/>
    </location>
</feature>
<dbReference type="EMBL" id="JBCNJP010000018">
    <property type="protein sequence ID" value="KAK9063056.1"/>
    <property type="molecule type" value="Genomic_DNA"/>
</dbReference>
<dbReference type="InterPro" id="IPR045882">
    <property type="entry name" value="GPT1/2"/>
</dbReference>
<proteinExistence type="predicted"/>
<feature type="compositionally biased region" description="Basic and acidic residues" evidence="1">
    <location>
        <begin position="169"/>
        <end position="185"/>
    </location>
</feature>